<dbReference type="EMBL" id="QSAF01000011">
    <property type="protein sequence ID" value="RGW33491.1"/>
    <property type="molecule type" value="Genomic_DNA"/>
</dbReference>
<accession>A0A413B5U8</accession>
<dbReference type="RefSeq" id="WP_117858146.1">
    <property type="nucleotide sequence ID" value="NZ_JAQCSR010000014.1"/>
</dbReference>
<evidence type="ECO:0000313" key="2">
    <source>
        <dbReference type="Proteomes" id="UP000285150"/>
    </source>
</evidence>
<sequence length="300" mass="34902">MGIEITFRFRETLANIFKREIEELGFDTSSLTTSDDVLQSYCSYTYRLIEKRPREIYKATSFACPAEVEIGLKWLEEKILKGESVNPHLNSATKKDKLDGLLYDWGIHHLHLGETFSAPGYVKRTGPVLFAIFRKNNVYFIDIRDHVGWSDKGLLDIVNENWPELLSIYKMEGVKPETSFDEKEITLLRKSGINTFHELSAGNSYLPMGGGITSAGTSMMAMQTYVEMLRMLNNIETNIRANVKYFVSHVEPKGHPFRNRFKFVFVCRRYRDEIRFYDVVNNNFWAQTWKVKTLRELYGI</sequence>
<dbReference type="AlphaFoldDB" id="A0A413B5U8"/>
<gene>
    <name evidence="1" type="ORF">DWV77_10075</name>
</gene>
<proteinExistence type="predicted"/>
<dbReference type="Proteomes" id="UP000285150">
    <property type="component" value="Unassembled WGS sequence"/>
</dbReference>
<protein>
    <submittedName>
        <fullName evidence="1">Uncharacterized protein</fullName>
    </submittedName>
</protein>
<evidence type="ECO:0000313" key="1">
    <source>
        <dbReference type="EMBL" id="RGW33491.1"/>
    </source>
</evidence>
<comment type="caution">
    <text evidence="1">The sequence shown here is derived from an EMBL/GenBank/DDBJ whole genome shotgun (WGS) entry which is preliminary data.</text>
</comment>
<organism evidence="1 2">
    <name type="scientific">Bacteroides stercoris</name>
    <dbReference type="NCBI Taxonomy" id="46506"/>
    <lineage>
        <taxon>Bacteria</taxon>
        <taxon>Pseudomonadati</taxon>
        <taxon>Bacteroidota</taxon>
        <taxon>Bacteroidia</taxon>
        <taxon>Bacteroidales</taxon>
        <taxon>Bacteroidaceae</taxon>
        <taxon>Bacteroides</taxon>
    </lineage>
</organism>
<reference evidence="1 2" key="1">
    <citation type="submission" date="2018-08" db="EMBL/GenBank/DDBJ databases">
        <title>A genome reference for cultivated species of the human gut microbiota.</title>
        <authorList>
            <person name="Zou Y."/>
            <person name="Xue W."/>
            <person name="Luo G."/>
        </authorList>
    </citation>
    <scope>NUCLEOTIDE SEQUENCE [LARGE SCALE GENOMIC DNA]</scope>
    <source>
        <strain evidence="1 2">AF12-7</strain>
    </source>
</reference>
<name>A0A413B5U8_BACSE</name>